<proteinExistence type="predicted"/>
<dbReference type="OrthoDB" id="2879353at2759"/>
<keyword evidence="2" id="KW-1185">Reference proteome</keyword>
<dbReference type="EMBL" id="KV722439">
    <property type="protein sequence ID" value="OCH88956.1"/>
    <property type="molecule type" value="Genomic_DNA"/>
</dbReference>
<gene>
    <name evidence="1" type="ORF">OBBRIDRAFT_836213</name>
</gene>
<protein>
    <submittedName>
        <fullName evidence="1">Uncharacterized protein</fullName>
    </submittedName>
</protein>
<reference evidence="1 2" key="1">
    <citation type="submission" date="2016-07" db="EMBL/GenBank/DDBJ databases">
        <title>Draft genome of the white-rot fungus Obba rivulosa 3A-2.</title>
        <authorList>
            <consortium name="DOE Joint Genome Institute"/>
            <person name="Miettinen O."/>
            <person name="Riley R."/>
            <person name="Acob R."/>
            <person name="Barry K."/>
            <person name="Cullen D."/>
            <person name="De Vries R."/>
            <person name="Hainaut M."/>
            <person name="Hatakka A."/>
            <person name="Henrissat B."/>
            <person name="Hilden K."/>
            <person name="Kuo R."/>
            <person name="Labutti K."/>
            <person name="Lipzen A."/>
            <person name="Makela M.R."/>
            <person name="Sandor L."/>
            <person name="Spatafora J.W."/>
            <person name="Grigoriev I.V."/>
            <person name="Hibbett D.S."/>
        </authorList>
    </citation>
    <scope>NUCLEOTIDE SEQUENCE [LARGE SCALE GENOMIC DNA]</scope>
    <source>
        <strain evidence="1 2">3A-2</strain>
    </source>
</reference>
<dbReference type="Proteomes" id="UP000250043">
    <property type="component" value="Unassembled WGS sequence"/>
</dbReference>
<name>A0A8E2AQV2_9APHY</name>
<evidence type="ECO:0000313" key="1">
    <source>
        <dbReference type="EMBL" id="OCH88956.1"/>
    </source>
</evidence>
<organism evidence="1 2">
    <name type="scientific">Obba rivulosa</name>
    <dbReference type="NCBI Taxonomy" id="1052685"/>
    <lineage>
        <taxon>Eukaryota</taxon>
        <taxon>Fungi</taxon>
        <taxon>Dikarya</taxon>
        <taxon>Basidiomycota</taxon>
        <taxon>Agaricomycotina</taxon>
        <taxon>Agaricomycetes</taxon>
        <taxon>Polyporales</taxon>
        <taxon>Gelatoporiaceae</taxon>
        <taxon>Obba</taxon>
    </lineage>
</organism>
<sequence>MSGIPVELPSSNNNASGWIQLAPNSKRDFIGCFTTSDNEIYTFTGSLKDDVQLVSNSATLGYNVASEDLTGNHQVNSASVGTAYFTFTLDNNVTLSGKLDVAATSYVATTGGGLFTDLGKVTTAPKTK</sequence>
<evidence type="ECO:0000313" key="2">
    <source>
        <dbReference type="Proteomes" id="UP000250043"/>
    </source>
</evidence>
<dbReference type="AlphaFoldDB" id="A0A8E2AQV2"/>
<accession>A0A8E2AQV2</accession>